<proteinExistence type="predicted"/>
<dbReference type="KEGG" id="soh:D1869_09465"/>
<accession>A0A650CIP0</accession>
<dbReference type="RefSeq" id="WP_156014880.1">
    <property type="nucleotide sequence ID" value="NZ_AP031374.1"/>
</dbReference>
<gene>
    <name evidence="2" type="ORF">D1869_09465</name>
    <name evidence="1" type="ORF">HNQ62_001354</name>
</gene>
<reference evidence="1 4" key="2">
    <citation type="submission" date="2020-08" db="EMBL/GenBank/DDBJ databases">
        <title>Genomic Encyclopedia of Type Strains, Phase IV (KMG-IV): sequencing the most valuable type-strain genomes for metagenomic binning, comparative biology and taxonomic classification.</title>
        <authorList>
            <person name="Goeker M."/>
        </authorList>
    </citation>
    <scope>NUCLEOTIDE SEQUENCE [LARGE SCALE GENOMIC DNA]</scope>
    <source>
        <strain evidence="1 4">DSM 12421</strain>
    </source>
</reference>
<evidence type="ECO:0000313" key="4">
    <source>
        <dbReference type="Proteomes" id="UP000582213"/>
    </source>
</evidence>
<dbReference type="Proteomes" id="UP000582213">
    <property type="component" value="Unassembled WGS sequence"/>
</dbReference>
<protein>
    <submittedName>
        <fullName evidence="2">DNA polymerase II</fullName>
    </submittedName>
</protein>
<evidence type="ECO:0000313" key="2">
    <source>
        <dbReference type="EMBL" id="QGR17397.1"/>
    </source>
</evidence>
<evidence type="ECO:0000313" key="3">
    <source>
        <dbReference type="Proteomes" id="UP000427373"/>
    </source>
</evidence>
<organism evidence="2 3">
    <name type="scientific">Sulfurisphaera ohwakuensis</name>
    <dbReference type="NCBI Taxonomy" id="69656"/>
    <lineage>
        <taxon>Archaea</taxon>
        <taxon>Thermoproteota</taxon>
        <taxon>Thermoprotei</taxon>
        <taxon>Sulfolobales</taxon>
        <taxon>Sulfolobaceae</taxon>
        <taxon>Sulfurisphaera</taxon>
    </lineage>
</organism>
<dbReference type="EMBL" id="JACHFY010000005">
    <property type="protein sequence ID" value="MBB5253585.1"/>
    <property type="molecule type" value="Genomic_DNA"/>
</dbReference>
<evidence type="ECO:0000313" key="1">
    <source>
        <dbReference type="EMBL" id="MBB5253585.1"/>
    </source>
</evidence>
<name>A0A650CIP0_SULOH</name>
<sequence length="88" mass="10550">MGRTQPSYTRAVDKELETVEKIISRLHSPSLESLLEEVRKKVRYIQSASYDEFVDPYNLVYFTFIWALAEECEKWKKLYLTLIQQKEE</sequence>
<dbReference type="GeneID" id="95645041"/>
<dbReference type="OrthoDB" id="43971at2157"/>
<reference evidence="2 3" key="1">
    <citation type="submission" date="2019-10" db="EMBL/GenBank/DDBJ databases">
        <title>Genome Sequences from Six Type Strain Members of the Archaeal Family Sulfolobaceae: Acidianus ambivalens, Acidianus infernus, Metallosphaera prunae, Stygiolobus azoricus, Sulfolobus metallicus, and Sulfurisphaera ohwakuensis.</title>
        <authorList>
            <person name="Counts J.A."/>
            <person name="Kelly R.M."/>
        </authorList>
    </citation>
    <scope>NUCLEOTIDE SEQUENCE [LARGE SCALE GENOMIC DNA]</scope>
    <source>
        <strain evidence="2 3">TA-1</strain>
    </source>
</reference>
<dbReference type="AlphaFoldDB" id="A0A650CIP0"/>
<keyword evidence="3" id="KW-1185">Reference proteome</keyword>
<dbReference type="Proteomes" id="UP000427373">
    <property type="component" value="Chromosome"/>
</dbReference>
<dbReference type="EMBL" id="CP045484">
    <property type="protein sequence ID" value="QGR17397.1"/>
    <property type="molecule type" value="Genomic_DNA"/>
</dbReference>